<reference evidence="1 2" key="1">
    <citation type="journal article" date="2014" name="Genome Announc.">
        <title>Draft Genome Sequence of Cytophaga fermentans JCM 21142T, a Facultative Anaerobe Isolated from Marine Mud.</title>
        <authorList>
            <person name="Starns D."/>
            <person name="Oshima K."/>
            <person name="Suda W."/>
            <person name="Iino T."/>
            <person name="Yuki M."/>
            <person name="Inoue J."/>
            <person name="Kitamura K."/>
            <person name="Iida T."/>
            <person name="Darby A."/>
            <person name="Hattori M."/>
            <person name="Ohkuma M."/>
        </authorList>
    </citation>
    <scope>NUCLEOTIDE SEQUENCE [LARGE SCALE GENOMIC DNA]</scope>
    <source>
        <strain evidence="1 2">JCM 21142</strain>
    </source>
</reference>
<keyword evidence="2" id="KW-1185">Reference proteome</keyword>
<name>W7Y4B6_9BACT</name>
<comment type="caution">
    <text evidence="1">The sequence shown here is derived from an EMBL/GenBank/DDBJ whole genome shotgun (WGS) entry which is preliminary data.</text>
</comment>
<dbReference type="EMBL" id="BAMD01000113">
    <property type="protein sequence ID" value="GAF05730.1"/>
    <property type="molecule type" value="Genomic_DNA"/>
</dbReference>
<dbReference type="Proteomes" id="UP000019402">
    <property type="component" value="Unassembled WGS sequence"/>
</dbReference>
<dbReference type="eggNOG" id="COG1846">
    <property type="taxonomic scope" value="Bacteria"/>
</dbReference>
<dbReference type="AlphaFoldDB" id="W7Y4B6"/>
<proteinExistence type="predicted"/>
<organism evidence="1 2">
    <name type="scientific">Saccharicrinis fermentans DSM 9555 = JCM 21142</name>
    <dbReference type="NCBI Taxonomy" id="869213"/>
    <lineage>
        <taxon>Bacteria</taxon>
        <taxon>Pseudomonadati</taxon>
        <taxon>Bacteroidota</taxon>
        <taxon>Bacteroidia</taxon>
        <taxon>Marinilabiliales</taxon>
        <taxon>Marinilabiliaceae</taxon>
        <taxon>Saccharicrinis</taxon>
    </lineage>
</organism>
<protein>
    <submittedName>
        <fullName evidence="1">Uncharacterized protein</fullName>
    </submittedName>
</protein>
<sequence length="260" mass="30718">MPVILIFNYIEAFKRKRLVQQRMNFIVPYKQFFIPELMMAFSEVNQTKPNEDIRFTPMAQLLTIYWLLSKNEDEQIEQVPFNKIANLFDTNAMAITRAADNLANLNICTIHTGRPKCLTFNQSKQNTWSIIKERQLGIYPILKTVFTDSKPPHDKWINTNTNALTAFTDINSGYQQYLALDKAAYQAYKKTNQWPQENTSEGEFATEIWKYDPTILSNRFRWLKNNIDPISLYLCFTNDEDERIEDALEQIEKKFIWLEE</sequence>
<evidence type="ECO:0000313" key="2">
    <source>
        <dbReference type="Proteomes" id="UP000019402"/>
    </source>
</evidence>
<dbReference type="OrthoDB" id="1067053at2"/>
<gene>
    <name evidence="1" type="ORF">JCM21142_104480</name>
</gene>
<accession>W7Y4B6</accession>
<evidence type="ECO:0000313" key="1">
    <source>
        <dbReference type="EMBL" id="GAF05730.1"/>
    </source>
</evidence>
<dbReference type="RefSeq" id="WP_044214297.1">
    <property type="nucleotide sequence ID" value="NZ_BAMD01000113.1"/>
</dbReference>
<dbReference type="STRING" id="869213.GCA_000517085_00410"/>